<dbReference type="AlphaFoldDB" id="A0A1Q8CVP5"/>
<proteinExistence type="predicted"/>
<comment type="pathway">
    <text evidence="2">Glycan biosynthesis; alginate biosynthesis.</text>
</comment>
<organism evidence="9 10">
    <name type="scientific">Actinophytocola xanthii</name>
    <dbReference type="NCBI Taxonomy" id="1912961"/>
    <lineage>
        <taxon>Bacteria</taxon>
        <taxon>Bacillati</taxon>
        <taxon>Actinomycetota</taxon>
        <taxon>Actinomycetes</taxon>
        <taxon>Pseudonocardiales</taxon>
        <taxon>Pseudonocardiaceae</taxon>
    </lineage>
</organism>
<keyword evidence="6" id="KW-0016">Alginate biosynthesis</keyword>
<dbReference type="InterPro" id="IPR031811">
    <property type="entry name" value="ALGX/ALGJ_SGNH-like"/>
</dbReference>
<accession>A0A1Q8CVP5</accession>
<dbReference type="Pfam" id="PF16822">
    <property type="entry name" value="ALGX"/>
    <property type="match status" value="1"/>
</dbReference>
<dbReference type="STRING" id="1912961.BU204_07345"/>
<protein>
    <recommendedName>
        <fullName evidence="8">AlgX/AlgJ SGNH hydrolase-like domain-containing protein</fullName>
    </recommendedName>
</protein>
<feature type="domain" description="AlgX/AlgJ SGNH hydrolase-like" evidence="8">
    <location>
        <begin position="148"/>
        <end position="281"/>
    </location>
</feature>
<evidence type="ECO:0000313" key="9">
    <source>
        <dbReference type="EMBL" id="OLF18414.1"/>
    </source>
</evidence>
<evidence type="ECO:0000256" key="6">
    <source>
        <dbReference type="ARBA" id="ARBA00022841"/>
    </source>
</evidence>
<keyword evidence="4" id="KW-0732">Signal</keyword>
<name>A0A1Q8CVP5_9PSEU</name>
<keyword evidence="3" id="KW-0808">Transferase</keyword>
<dbReference type="GO" id="GO:0042121">
    <property type="term" value="P:alginic acid biosynthetic process"/>
    <property type="evidence" value="ECO:0007669"/>
    <property type="project" value="UniProtKB-UniPathway"/>
</dbReference>
<keyword evidence="5" id="KW-0574">Periplasm</keyword>
<feature type="compositionally biased region" description="Low complexity" evidence="7">
    <location>
        <begin position="131"/>
        <end position="141"/>
    </location>
</feature>
<keyword evidence="10" id="KW-1185">Reference proteome</keyword>
<evidence type="ECO:0000259" key="8">
    <source>
        <dbReference type="Pfam" id="PF16822"/>
    </source>
</evidence>
<evidence type="ECO:0000256" key="3">
    <source>
        <dbReference type="ARBA" id="ARBA00022679"/>
    </source>
</evidence>
<comment type="caution">
    <text evidence="9">The sequence shown here is derived from an EMBL/GenBank/DDBJ whole genome shotgun (WGS) entry which is preliminary data.</text>
</comment>
<evidence type="ECO:0000313" key="10">
    <source>
        <dbReference type="Proteomes" id="UP000185596"/>
    </source>
</evidence>
<dbReference type="Proteomes" id="UP000185596">
    <property type="component" value="Unassembled WGS sequence"/>
</dbReference>
<evidence type="ECO:0000256" key="2">
    <source>
        <dbReference type="ARBA" id="ARBA00005182"/>
    </source>
</evidence>
<gene>
    <name evidence="9" type="ORF">BU204_07345</name>
</gene>
<dbReference type="EMBL" id="MSIE01000008">
    <property type="protein sequence ID" value="OLF18414.1"/>
    <property type="molecule type" value="Genomic_DNA"/>
</dbReference>
<reference evidence="9 10" key="1">
    <citation type="submission" date="2016-12" db="EMBL/GenBank/DDBJ databases">
        <title>The draft genome sequence of Actinophytocola sp. 11-183.</title>
        <authorList>
            <person name="Wang W."/>
            <person name="Yuan L."/>
        </authorList>
    </citation>
    <scope>NUCLEOTIDE SEQUENCE [LARGE SCALE GENOMIC DNA]</scope>
    <source>
        <strain evidence="9 10">11-183</strain>
    </source>
</reference>
<evidence type="ECO:0000256" key="4">
    <source>
        <dbReference type="ARBA" id="ARBA00022729"/>
    </source>
</evidence>
<dbReference type="OrthoDB" id="3264206at2"/>
<evidence type="ECO:0000256" key="5">
    <source>
        <dbReference type="ARBA" id="ARBA00022764"/>
    </source>
</evidence>
<dbReference type="UniPathway" id="UPA00286"/>
<evidence type="ECO:0000256" key="7">
    <source>
        <dbReference type="SAM" id="MobiDB-lite"/>
    </source>
</evidence>
<sequence length="434" mass="48446">MDGLPPVHEAWLPREHSLHRPRHGGRQLTALISALVFFAAPTLMWLGGMRPSELENHELASFPSLWDGWGFLTGMDPWATENLVFRAGAIQTADWISRTFFGEPAPFDQGPTSQSGPLPGSPDQEGTTTEPDPNNPNNVPDAAGYRRVIEGRDGWLYLGEDVIAKCRPERPLAETMARLAELREIVESSGRRFILVAVPDKSTMVPEHLPDSYAGKDCAEEVTPQLWQQLSATARAVDMRAPLQAVAEELGRPPYFPLDSHWTSEGALELVRQVAERVEPGVTRSWEVVEREQRTANADLPPLIGREGINEAMTYRLAPDGENFRTIRPLADLRKPVRRVSEPQEGMVSRPTLLLGDSFSLPVSAYIPTAFADVTQLYYSTIDPDPALVARTVAENEVFVLEIVERNIARGDLRLLDRPFLDLVRQETQNRPIR</sequence>
<comment type="subcellular location">
    <subcellularLocation>
        <location evidence="1">Periplasm</location>
    </subcellularLocation>
</comment>
<dbReference type="GO" id="GO:0042597">
    <property type="term" value="C:periplasmic space"/>
    <property type="evidence" value="ECO:0007669"/>
    <property type="project" value="UniProtKB-SubCell"/>
</dbReference>
<evidence type="ECO:0000256" key="1">
    <source>
        <dbReference type="ARBA" id="ARBA00004418"/>
    </source>
</evidence>
<feature type="region of interest" description="Disordered" evidence="7">
    <location>
        <begin position="106"/>
        <end position="142"/>
    </location>
</feature>
<dbReference type="GO" id="GO:0016740">
    <property type="term" value="F:transferase activity"/>
    <property type="evidence" value="ECO:0007669"/>
    <property type="project" value="UniProtKB-KW"/>
</dbReference>